<dbReference type="AlphaFoldDB" id="A0A4V2FUP6"/>
<feature type="signal peptide" evidence="1">
    <location>
        <begin position="1"/>
        <end position="28"/>
    </location>
</feature>
<reference evidence="2 3" key="1">
    <citation type="submission" date="2019-02" db="EMBL/GenBank/DDBJ databases">
        <title>Genomic Encyclopedia of Type Strains, Phase IV (KMG-IV): sequencing the most valuable type-strain genomes for metagenomic binning, comparative biology and taxonomic classification.</title>
        <authorList>
            <person name="Goeker M."/>
        </authorList>
    </citation>
    <scope>NUCLEOTIDE SEQUENCE [LARGE SCALE GENOMIC DNA]</scope>
    <source>
        <strain evidence="2 3">DSM 19570</strain>
    </source>
</reference>
<feature type="chain" id="PRO_5020890159" evidence="1">
    <location>
        <begin position="29"/>
        <end position="129"/>
    </location>
</feature>
<gene>
    <name evidence="2" type="ORF">EV670_0845</name>
</gene>
<organism evidence="2 3">
    <name type="scientific">Rivibacter subsaxonicus</name>
    <dbReference type="NCBI Taxonomy" id="457575"/>
    <lineage>
        <taxon>Bacteria</taxon>
        <taxon>Pseudomonadati</taxon>
        <taxon>Pseudomonadota</taxon>
        <taxon>Betaproteobacteria</taxon>
        <taxon>Burkholderiales</taxon>
        <taxon>Rivibacter</taxon>
    </lineage>
</organism>
<keyword evidence="3" id="KW-1185">Reference proteome</keyword>
<proteinExistence type="predicted"/>
<name>A0A4V2FUP6_9BURK</name>
<evidence type="ECO:0000313" key="2">
    <source>
        <dbReference type="EMBL" id="RZU02816.1"/>
    </source>
</evidence>
<dbReference type="RefSeq" id="WP_130430542.1">
    <property type="nucleotide sequence ID" value="NZ_SHKP01000004.1"/>
</dbReference>
<dbReference type="Proteomes" id="UP000293671">
    <property type="component" value="Unassembled WGS sequence"/>
</dbReference>
<comment type="caution">
    <text evidence="2">The sequence shown here is derived from an EMBL/GenBank/DDBJ whole genome shotgun (WGS) entry which is preliminary data.</text>
</comment>
<dbReference type="EMBL" id="SHKP01000004">
    <property type="protein sequence ID" value="RZU02816.1"/>
    <property type="molecule type" value="Genomic_DNA"/>
</dbReference>
<evidence type="ECO:0000256" key="1">
    <source>
        <dbReference type="SAM" id="SignalP"/>
    </source>
</evidence>
<dbReference type="InterPro" id="IPR006311">
    <property type="entry name" value="TAT_signal"/>
</dbReference>
<dbReference type="PROSITE" id="PS51318">
    <property type="entry name" value="TAT"/>
    <property type="match status" value="1"/>
</dbReference>
<evidence type="ECO:0000313" key="3">
    <source>
        <dbReference type="Proteomes" id="UP000293671"/>
    </source>
</evidence>
<sequence>MSQRALRRRAMLGAGCGLLAGLSQPAASAPPAAEAWIEAWVELSEPVAAASSAPQAAANQRVADQQERVGRALAELGVVELARVRHARNAIAVRMPAGKREQVLAIPGVVGLRTTRSLHPPRPSSAASL</sequence>
<keyword evidence="1" id="KW-0732">Signal</keyword>
<accession>A0A4V2FUP6</accession>
<protein>
    <submittedName>
        <fullName evidence="2">Uncharacterized protein</fullName>
    </submittedName>
</protein>